<evidence type="ECO:0000256" key="1">
    <source>
        <dbReference type="SAM" id="Phobius"/>
    </source>
</evidence>
<feature type="transmembrane region" description="Helical" evidence="1">
    <location>
        <begin position="76"/>
        <end position="93"/>
    </location>
</feature>
<protein>
    <recommendedName>
        <fullName evidence="4">Integral membrane protein</fullName>
    </recommendedName>
</protein>
<sequence length="143" mass="14763">MTDRPAARPATNPPPLIVAASVAGVQGAVLLLLAILEFASVTSGRLAFGLSTAGFFAAYGVVLMVAAVALWRRQGWSRGPVLITQLIFLGLAWNLREHVLVAIVLAVVALVVLAGMVSKDTLAALDGTTDADDDPDQPSASSD</sequence>
<feature type="transmembrane region" description="Helical" evidence="1">
    <location>
        <begin position="100"/>
        <end position="118"/>
    </location>
</feature>
<keyword evidence="1" id="KW-1133">Transmembrane helix</keyword>
<comment type="caution">
    <text evidence="2">The sequence shown here is derived from an EMBL/GenBank/DDBJ whole genome shotgun (WGS) entry which is preliminary data.</text>
</comment>
<reference evidence="2 3" key="1">
    <citation type="submission" date="2019-09" db="EMBL/GenBank/DDBJ databases">
        <title>Pimelobacter sp. isolated from Paulinella.</title>
        <authorList>
            <person name="Jeong S.E."/>
        </authorList>
    </citation>
    <scope>NUCLEOTIDE SEQUENCE [LARGE SCALE GENOMIC DNA]</scope>
    <source>
        <strain evidence="2 3">Pch-N</strain>
    </source>
</reference>
<gene>
    <name evidence="2" type="ORF">F9L07_17655</name>
</gene>
<proteinExistence type="predicted"/>
<name>A0A7J5DU98_NOCSI</name>
<keyword evidence="1" id="KW-0812">Transmembrane</keyword>
<dbReference type="RefSeq" id="WP_151581067.1">
    <property type="nucleotide sequence ID" value="NZ_JBIWND010000002.1"/>
</dbReference>
<feature type="transmembrane region" description="Helical" evidence="1">
    <location>
        <begin position="16"/>
        <end position="36"/>
    </location>
</feature>
<accession>A0A7J5DU98</accession>
<evidence type="ECO:0000313" key="3">
    <source>
        <dbReference type="Proteomes" id="UP000449906"/>
    </source>
</evidence>
<organism evidence="2 3">
    <name type="scientific">Nocardioides simplex</name>
    <name type="common">Arthrobacter simplex</name>
    <dbReference type="NCBI Taxonomy" id="2045"/>
    <lineage>
        <taxon>Bacteria</taxon>
        <taxon>Bacillati</taxon>
        <taxon>Actinomycetota</taxon>
        <taxon>Actinomycetes</taxon>
        <taxon>Propionibacteriales</taxon>
        <taxon>Nocardioidaceae</taxon>
        <taxon>Pimelobacter</taxon>
    </lineage>
</organism>
<dbReference type="Proteomes" id="UP000449906">
    <property type="component" value="Unassembled WGS sequence"/>
</dbReference>
<keyword evidence="1" id="KW-0472">Membrane</keyword>
<dbReference type="AlphaFoldDB" id="A0A7J5DU98"/>
<evidence type="ECO:0008006" key="4">
    <source>
        <dbReference type="Google" id="ProtNLM"/>
    </source>
</evidence>
<feature type="transmembrane region" description="Helical" evidence="1">
    <location>
        <begin position="48"/>
        <end position="70"/>
    </location>
</feature>
<dbReference type="EMBL" id="WBVM01000002">
    <property type="protein sequence ID" value="KAB2808902.1"/>
    <property type="molecule type" value="Genomic_DNA"/>
</dbReference>
<evidence type="ECO:0000313" key="2">
    <source>
        <dbReference type="EMBL" id="KAB2808902.1"/>
    </source>
</evidence>